<keyword evidence="1" id="KW-0812">Transmembrane</keyword>
<name>A0ABR4IJ03_9EURO</name>
<dbReference type="Proteomes" id="UP001610335">
    <property type="component" value="Unassembled WGS sequence"/>
</dbReference>
<sequence length="198" mass="22070">MSLAHTAYFHLATTVASYPLANSVLIFLCSLPPVLLGRYYDQTQTQNQGKTCRYYPLWLSLLLLVSPALEFPLIFTLHPVTIAYTTHPVELPSPERLTLQVLGFFLMEALCHRLILPLVVSMTTSLYHEQEEHNADDGMITAAIMDFSTPRIALMLGIAVIGIPCSLTRCLGRLHPLSMAGWVIVDQNLSMLAHCKTM</sequence>
<feature type="transmembrane region" description="Helical" evidence="1">
    <location>
        <begin position="15"/>
        <end position="36"/>
    </location>
</feature>
<feature type="transmembrane region" description="Helical" evidence="1">
    <location>
        <begin position="57"/>
        <end position="77"/>
    </location>
</feature>
<gene>
    <name evidence="2" type="ORF">BDW59DRAFT_160052</name>
</gene>
<accession>A0ABR4IJ03</accession>
<keyword evidence="1" id="KW-0472">Membrane</keyword>
<reference evidence="2 3" key="1">
    <citation type="submission" date="2024-07" db="EMBL/GenBank/DDBJ databases">
        <title>Section-level genome sequencing and comparative genomics of Aspergillus sections Usti and Cavernicolus.</title>
        <authorList>
            <consortium name="Lawrence Berkeley National Laboratory"/>
            <person name="Nybo J.L."/>
            <person name="Vesth T.C."/>
            <person name="Theobald S."/>
            <person name="Frisvad J.C."/>
            <person name="Larsen T.O."/>
            <person name="Kjaerboelling I."/>
            <person name="Rothschild-Mancinelli K."/>
            <person name="Lyhne E.K."/>
            <person name="Kogle M.E."/>
            <person name="Barry K."/>
            <person name="Clum A."/>
            <person name="Na H."/>
            <person name="Ledsgaard L."/>
            <person name="Lin J."/>
            <person name="Lipzen A."/>
            <person name="Kuo A."/>
            <person name="Riley R."/>
            <person name="Mondo S."/>
            <person name="LaButti K."/>
            <person name="Haridas S."/>
            <person name="Pangalinan J."/>
            <person name="Salamov A.A."/>
            <person name="Simmons B.A."/>
            <person name="Magnuson J.K."/>
            <person name="Chen J."/>
            <person name="Drula E."/>
            <person name="Henrissat B."/>
            <person name="Wiebenga A."/>
            <person name="Lubbers R.J."/>
            <person name="Gomes A.C."/>
            <person name="Makela M.R."/>
            <person name="Stajich J."/>
            <person name="Grigoriev I.V."/>
            <person name="Mortensen U.H."/>
            <person name="De vries R.P."/>
            <person name="Baker S.E."/>
            <person name="Andersen M.R."/>
        </authorList>
    </citation>
    <scope>NUCLEOTIDE SEQUENCE [LARGE SCALE GENOMIC DNA]</scope>
    <source>
        <strain evidence="2 3">CBS 600.67</strain>
    </source>
</reference>
<comment type="caution">
    <text evidence="2">The sequence shown here is derived from an EMBL/GenBank/DDBJ whole genome shotgun (WGS) entry which is preliminary data.</text>
</comment>
<evidence type="ECO:0000313" key="3">
    <source>
        <dbReference type="Proteomes" id="UP001610335"/>
    </source>
</evidence>
<organism evidence="2 3">
    <name type="scientific">Aspergillus cavernicola</name>
    <dbReference type="NCBI Taxonomy" id="176166"/>
    <lineage>
        <taxon>Eukaryota</taxon>
        <taxon>Fungi</taxon>
        <taxon>Dikarya</taxon>
        <taxon>Ascomycota</taxon>
        <taxon>Pezizomycotina</taxon>
        <taxon>Eurotiomycetes</taxon>
        <taxon>Eurotiomycetidae</taxon>
        <taxon>Eurotiales</taxon>
        <taxon>Aspergillaceae</taxon>
        <taxon>Aspergillus</taxon>
        <taxon>Aspergillus subgen. Nidulantes</taxon>
    </lineage>
</organism>
<proteinExistence type="predicted"/>
<evidence type="ECO:0000313" key="2">
    <source>
        <dbReference type="EMBL" id="KAL2827746.1"/>
    </source>
</evidence>
<protein>
    <submittedName>
        <fullName evidence="2">Uncharacterized protein</fullName>
    </submittedName>
</protein>
<keyword evidence="3" id="KW-1185">Reference proteome</keyword>
<keyword evidence="1" id="KW-1133">Transmembrane helix</keyword>
<evidence type="ECO:0000256" key="1">
    <source>
        <dbReference type="SAM" id="Phobius"/>
    </source>
</evidence>
<dbReference type="EMBL" id="JBFXLS010000023">
    <property type="protein sequence ID" value="KAL2827746.1"/>
    <property type="molecule type" value="Genomic_DNA"/>
</dbReference>